<evidence type="ECO:0000256" key="3">
    <source>
        <dbReference type="SAM" id="Phobius"/>
    </source>
</evidence>
<sequence>MFGPPVFLMPGVSQVLLADPDAVEVHISQPPVVVPSPPPQPPMPLTSAFVCSTCGRRYPWPAPLSCDCHGPSPEPDPRHGEPAPELNDQLWQDAHAGQFQEVDKLLKQGSDANYTRTNIQQEGFETFPDRVTVLGAAMLGTAKPHDEKCNHEEVVTLLLKSKAQLQEVDVQILSMLLRREDQEATKRVKALWVEKGEGLGKLRDRVGCVLAPLDGLDVTKKSEQWWTGSVVDYYNDLENQNMLNPSIAQVKHYILPLRAPLACDPKILAALASSDNLEMLDLDVVNAIISVAWVQHIRSSVIDNLVNVVNVVLLCWLSYNYGSNPSSSDLTLAWILAILHAKETSECMVIELWDWDIFNLVDIMYSGIGAAVIGKQLELWLPPEGWNKALLALFCGMAWLRLLASLRGYAWLGLRFLPIINAIMDSMPFFFITSTCLLASAHAYYQMGPRKEDPLPLFSAFVIPFRLGILGDFDLFQFEGKDTKYVEGNETETDEASWVPKDPEPGDDHLFIMVIFFVTSIGISLVLMNIFIAVLTQNLQKFQVTDRQLLTKSRAKMLKDLQKRPLTRLLHILRCCCPSNWVASDTISTSPPRTECKEVPGLILFLSLSPLRVVFGKYGHMWIWHQCTNRWITVLLLFLSPVLLSVSFVMMIPCLICGFFFFRLSGLQHQLRVLFFGIGCWRRDSPSQITGLQASDCIIHVFVCENAEDRSQRGHIAWSMERLTRRSMEDAITVGRQHELRLDEEWKKKLQDLQKKHETRTIELKEETDKYKQKLRADHKKELDKKDADHKKELDKKDEYHRTWSVDICKEHRKKLCERDQAHEKNLHQKLHDRDQEHKAELDKKDQADKAELDKKDQAHKAELDKKDQAHKAELDKIKRTEAHTHAGGASGEERLNDAPQSDLSRSDRRTQ</sequence>
<dbReference type="InterPro" id="IPR024862">
    <property type="entry name" value="TRPV"/>
</dbReference>
<keyword evidence="5" id="KW-1185">Reference proteome</keyword>
<feature type="transmembrane region" description="Helical" evidence="3">
    <location>
        <begin position="510"/>
        <end position="535"/>
    </location>
</feature>
<reference evidence="4 5" key="1">
    <citation type="submission" date="2024-02" db="EMBL/GenBank/DDBJ databases">
        <authorList>
            <person name="Chen Y."/>
            <person name="Shah S."/>
            <person name="Dougan E. K."/>
            <person name="Thang M."/>
            <person name="Chan C."/>
        </authorList>
    </citation>
    <scope>NUCLEOTIDE SEQUENCE [LARGE SCALE GENOMIC DNA]</scope>
</reference>
<keyword evidence="3" id="KW-1133">Transmembrane helix</keyword>
<dbReference type="Proteomes" id="UP001642464">
    <property type="component" value="Unassembled WGS sequence"/>
</dbReference>
<evidence type="ECO:0008006" key="6">
    <source>
        <dbReference type="Google" id="ProtNLM"/>
    </source>
</evidence>
<evidence type="ECO:0000313" key="5">
    <source>
        <dbReference type="Proteomes" id="UP001642464"/>
    </source>
</evidence>
<accession>A0ABP0QU86</accession>
<name>A0ABP0QU86_9DINO</name>
<gene>
    <name evidence="4" type="ORF">SCF082_LOCUS43245</name>
</gene>
<dbReference type="EMBL" id="CAXAMM010040239">
    <property type="protein sequence ID" value="CAK9091848.1"/>
    <property type="molecule type" value="Genomic_DNA"/>
</dbReference>
<feature type="region of interest" description="Disordered" evidence="2">
    <location>
        <begin position="827"/>
        <end position="912"/>
    </location>
</feature>
<keyword evidence="3" id="KW-0472">Membrane</keyword>
<evidence type="ECO:0000256" key="2">
    <source>
        <dbReference type="SAM" id="MobiDB-lite"/>
    </source>
</evidence>
<evidence type="ECO:0000256" key="1">
    <source>
        <dbReference type="ARBA" id="ARBA00022737"/>
    </source>
</evidence>
<dbReference type="PANTHER" id="PTHR10582">
    <property type="entry name" value="TRANSIENT RECEPTOR POTENTIAL ION CHANNEL PROTEIN"/>
    <property type="match status" value="1"/>
</dbReference>
<feature type="transmembrane region" description="Helical" evidence="3">
    <location>
        <begin position="631"/>
        <end position="662"/>
    </location>
</feature>
<feature type="transmembrane region" description="Helical" evidence="3">
    <location>
        <begin position="426"/>
        <end position="445"/>
    </location>
</feature>
<protein>
    <recommendedName>
        <fullName evidence="6">Ion transport domain-containing protein</fullName>
    </recommendedName>
</protein>
<proteinExistence type="predicted"/>
<keyword evidence="1" id="KW-0677">Repeat</keyword>
<organism evidence="4 5">
    <name type="scientific">Durusdinium trenchii</name>
    <dbReference type="NCBI Taxonomy" id="1381693"/>
    <lineage>
        <taxon>Eukaryota</taxon>
        <taxon>Sar</taxon>
        <taxon>Alveolata</taxon>
        <taxon>Dinophyceae</taxon>
        <taxon>Suessiales</taxon>
        <taxon>Symbiodiniaceae</taxon>
        <taxon>Durusdinium</taxon>
    </lineage>
</organism>
<comment type="caution">
    <text evidence="4">The sequence shown here is derived from an EMBL/GenBank/DDBJ whole genome shotgun (WGS) entry which is preliminary data.</text>
</comment>
<dbReference type="PANTHER" id="PTHR10582:SF2">
    <property type="entry name" value="INACTIVE"/>
    <property type="match status" value="1"/>
</dbReference>
<evidence type="ECO:0000313" key="4">
    <source>
        <dbReference type="EMBL" id="CAK9091848.1"/>
    </source>
</evidence>
<feature type="compositionally biased region" description="Basic and acidic residues" evidence="2">
    <location>
        <begin position="827"/>
        <end position="885"/>
    </location>
</feature>
<keyword evidence="3" id="KW-0812">Transmembrane</keyword>